<sequence>MRKILTSALLMFCLFALTSPASAMDIARGLRGQADSSYRIAKKAYRKAVKDYGESLQGMPETERASACKKMGYGIYDNRTQIPLESSYFYETQYRRQLKELEGYAKTLGCPNQ</sequence>
<dbReference type="RefSeq" id="WP_158948790.1">
    <property type="nucleotide sequence ID" value="NZ_CP046400.1"/>
</dbReference>
<feature type="chain" id="PRO_5026202629" evidence="1">
    <location>
        <begin position="24"/>
        <end position="113"/>
    </location>
</feature>
<evidence type="ECO:0000313" key="2">
    <source>
        <dbReference type="EMBL" id="QGY40974.1"/>
    </source>
</evidence>
<accession>A0A6I6JTI7</accession>
<gene>
    <name evidence="2" type="ORF">GM415_12835</name>
</gene>
<organism evidence="2 3">
    <name type="scientific">Pseudodesulfovibrio cashew</name>
    <dbReference type="NCBI Taxonomy" id="2678688"/>
    <lineage>
        <taxon>Bacteria</taxon>
        <taxon>Pseudomonadati</taxon>
        <taxon>Thermodesulfobacteriota</taxon>
        <taxon>Desulfovibrionia</taxon>
        <taxon>Desulfovibrionales</taxon>
        <taxon>Desulfovibrionaceae</taxon>
    </lineage>
</organism>
<protein>
    <submittedName>
        <fullName evidence="2">Uncharacterized protein</fullName>
    </submittedName>
</protein>
<dbReference type="KEGG" id="psel:GM415_12835"/>
<reference evidence="2 3" key="1">
    <citation type="submission" date="2019-11" db="EMBL/GenBank/DDBJ databases">
        <authorList>
            <person name="Zheng R.K."/>
            <person name="Sun C.M."/>
        </authorList>
    </citation>
    <scope>NUCLEOTIDE SEQUENCE [LARGE SCALE GENOMIC DNA]</scope>
    <source>
        <strain evidence="2 3">SRB007</strain>
    </source>
</reference>
<dbReference type="EMBL" id="CP046400">
    <property type="protein sequence ID" value="QGY40974.1"/>
    <property type="molecule type" value="Genomic_DNA"/>
</dbReference>
<evidence type="ECO:0000313" key="3">
    <source>
        <dbReference type="Proteomes" id="UP000428328"/>
    </source>
</evidence>
<keyword evidence="3" id="KW-1185">Reference proteome</keyword>
<keyword evidence="1" id="KW-0732">Signal</keyword>
<dbReference type="AlphaFoldDB" id="A0A6I6JTI7"/>
<feature type="signal peptide" evidence="1">
    <location>
        <begin position="1"/>
        <end position="23"/>
    </location>
</feature>
<name>A0A6I6JTI7_9BACT</name>
<dbReference type="Proteomes" id="UP000428328">
    <property type="component" value="Chromosome"/>
</dbReference>
<proteinExistence type="predicted"/>
<evidence type="ECO:0000256" key="1">
    <source>
        <dbReference type="SAM" id="SignalP"/>
    </source>
</evidence>